<organism evidence="1 2">
    <name type="scientific">Lysinibacillus zambalensis</name>
    <dbReference type="NCBI Taxonomy" id="3160866"/>
    <lineage>
        <taxon>Bacteria</taxon>
        <taxon>Bacillati</taxon>
        <taxon>Bacillota</taxon>
        <taxon>Bacilli</taxon>
        <taxon>Bacillales</taxon>
        <taxon>Bacillaceae</taxon>
        <taxon>Lysinibacillus</taxon>
    </lineage>
</organism>
<dbReference type="EMBL" id="JBEGDG010000011">
    <property type="protein sequence ID" value="MEQ6356038.1"/>
    <property type="molecule type" value="Genomic_DNA"/>
</dbReference>
<protein>
    <recommendedName>
        <fullName evidence="3">IrrE N-terminal-like domain-containing protein</fullName>
    </recommendedName>
</protein>
<sequence>MKNLKNKEDFYVDIKERALSIHEQYQFLMKEVLKNETYISRYNLKFSIKEDANLGGKAWCDKYTDNIQINKGVIDNFFDYFYGFTQMQSENFLKKMQINDEEDVGVSYEFLKFDDNGNANIFDSKIIDYKLAGLLTIFVSRFIITHELGHLLNGHCEFINSKDKKSLQYIPMFETDNNQNFKNVSPLNYRTLEMDADAFAATDNFRNLILLYERFEEKVDRDLDIKPIELFYWWSFAIRSNFLITQRILNDEEYKTNKTHLPSVARWILILGSMLNLIESDTYKVNYRDGDNKQKLLQGLADGFIYAEKCYNENFYTNYNCIEETINSTDYKHYATETQKNWENLRDELDNFSRLPLYKSR</sequence>
<name>A0ABV1MU44_9BACI</name>
<reference evidence="1 2" key="1">
    <citation type="submission" date="2024-06" db="EMBL/GenBank/DDBJ databases">
        <title>Lysinibacillus zambalefons sp. nov., a Novel Firmicute Isolated from the Poon Bato Zambales Hyperalkaline Spring.</title>
        <authorList>
            <person name="Aja J.A."/>
            <person name="Lazaro J.E.H."/>
            <person name="Llorin L.D."/>
            <person name="Lim K.R."/>
            <person name="Teodosio J."/>
            <person name="Dalisay D.S."/>
        </authorList>
    </citation>
    <scope>NUCLEOTIDE SEQUENCE [LARGE SCALE GENOMIC DNA]</scope>
    <source>
        <strain evidence="1 2">M3</strain>
    </source>
</reference>
<gene>
    <name evidence="1" type="ORF">ABNX05_15525</name>
</gene>
<evidence type="ECO:0000313" key="1">
    <source>
        <dbReference type="EMBL" id="MEQ6356038.1"/>
    </source>
</evidence>
<evidence type="ECO:0008006" key="3">
    <source>
        <dbReference type="Google" id="ProtNLM"/>
    </source>
</evidence>
<comment type="caution">
    <text evidence="1">The sequence shown here is derived from an EMBL/GenBank/DDBJ whole genome shotgun (WGS) entry which is preliminary data.</text>
</comment>
<dbReference type="Proteomes" id="UP001478862">
    <property type="component" value="Unassembled WGS sequence"/>
</dbReference>
<proteinExistence type="predicted"/>
<evidence type="ECO:0000313" key="2">
    <source>
        <dbReference type="Proteomes" id="UP001478862"/>
    </source>
</evidence>
<keyword evidence="2" id="KW-1185">Reference proteome</keyword>
<accession>A0ABV1MU44</accession>